<feature type="compositionally biased region" description="Basic and acidic residues" evidence="1">
    <location>
        <begin position="257"/>
        <end position="273"/>
    </location>
</feature>
<reference evidence="3" key="1">
    <citation type="journal article" date="2021" name="bioRxiv">
        <title>Whole Genome Assembly and Annotation of Northern Wild Rice, Zizania palustris L., Supports a Whole Genome Duplication in the Zizania Genus.</title>
        <authorList>
            <person name="Haas M."/>
            <person name="Kono T."/>
            <person name="Macchietto M."/>
            <person name="Millas R."/>
            <person name="McGilp L."/>
            <person name="Shao M."/>
            <person name="Duquette J."/>
            <person name="Hirsch C.N."/>
            <person name="Kimball J."/>
        </authorList>
    </citation>
    <scope>NUCLEOTIDE SEQUENCE</scope>
    <source>
        <tissue evidence="3">Fresh leaf tissue</tissue>
    </source>
</reference>
<dbReference type="OrthoDB" id="766386at2759"/>
<feature type="region of interest" description="Disordered" evidence="1">
    <location>
        <begin position="1"/>
        <end position="35"/>
    </location>
</feature>
<feature type="compositionally biased region" description="Basic and acidic residues" evidence="1">
    <location>
        <begin position="8"/>
        <end position="17"/>
    </location>
</feature>
<dbReference type="PANTHER" id="PTHR33349:SF6">
    <property type="entry name" value="EXPRESSED PROTEIN"/>
    <property type="match status" value="1"/>
</dbReference>
<dbReference type="EMBL" id="JAAALK010000080">
    <property type="protein sequence ID" value="KAG8093221.1"/>
    <property type="molecule type" value="Genomic_DNA"/>
</dbReference>
<feature type="compositionally biased region" description="Basic and acidic residues" evidence="1">
    <location>
        <begin position="88"/>
        <end position="99"/>
    </location>
</feature>
<organism evidence="3 4">
    <name type="scientific">Zizania palustris</name>
    <name type="common">Northern wild rice</name>
    <dbReference type="NCBI Taxonomy" id="103762"/>
    <lineage>
        <taxon>Eukaryota</taxon>
        <taxon>Viridiplantae</taxon>
        <taxon>Streptophyta</taxon>
        <taxon>Embryophyta</taxon>
        <taxon>Tracheophyta</taxon>
        <taxon>Spermatophyta</taxon>
        <taxon>Magnoliopsida</taxon>
        <taxon>Liliopsida</taxon>
        <taxon>Poales</taxon>
        <taxon>Poaceae</taxon>
        <taxon>BOP clade</taxon>
        <taxon>Oryzoideae</taxon>
        <taxon>Oryzeae</taxon>
        <taxon>Zizaniinae</taxon>
        <taxon>Zizania</taxon>
    </lineage>
</organism>
<gene>
    <name evidence="3" type="ORF">GUJ93_ZPchr0012g21472</name>
</gene>
<feature type="compositionally biased region" description="Basic residues" evidence="1">
    <location>
        <begin position="150"/>
        <end position="159"/>
    </location>
</feature>
<reference evidence="3" key="2">
    <citation type="submission" date="2021-02" db="EMBL/GenBank/DDBJ databases">
        <authorList>
            <person name="Kimball J.A."/>
            <person name="Haas M.W."/>
            <person name="Macchietto M."/>
            <person name="Kono T."/>
            <person name="Duquette J."/>
            <person name="Shao M."/>
        </authorList>
    </citation>
    <scope>NUCLEOTIDE SEQUENCE</scope>
    <source>
        <tissue evidence="3">Fresh leaf tissue</tissue>
    </source>
</reference>
<feature type="region of interest" description="Disordered" evidence="1">
    <location>
        <begin position="54"/>
        <end position="115"/>
    </location>
</feature>
<evidence type="ECO:0000313" key="4">
    <source>
        <dbReference type="Proteomes" id="UP000729402"/>
    </source>
</evidence>
<feature type="domain" description="Calmodulin-binding" evidence="2">
    <location>
        <begin position="332"/>
        <end position="436"/>
    </location>
</feature>
<feature type="region of interest" description="Disordered" evidence="1">
    <location>
        <begin position="253"/>
        <end position="289"/>
    </location>
</feature>
<evidence type="ECO:0000259" key="2">
    <source>
        <dbReference type="SMART" id="SM01054"/>
    </source>
</evidence>
<dbReference type="PANTHER" id="PTHR33349">
    <property type="entry name" value="EMB|CAB62594.1"/>
    <property type="match status" value="1"/>
</dbReference>
<dbReference type="GO" id="GO:0005516">
    <property type="term" value="F:calmodulin binding"/>
    <property type="evidence" value="ECO:0007669"/>
    <property type="project" value="InterPro"/>
</dbReference>
<protein>
    <recommendedName>
        <fullName evidence="2">Calmodulin-binding domain-containing protein</fullName>
    </recommendedName>
</protein>
<comment type="caution">
    <text evidence="3">The sequence shown here is derived from an EMBL/GenBank/DDBJ whole genome shotgun (WGS) entry which is preliminary data.</text>
</comment>
<feature type="region of interest" description="Disordered" evidence="1">
    <location>
        <begin position="144"/>
        <end position="234"/>
    </location>
</feature>
<keyword evidence="4" id="KW-1185">Reference proteome</keyword>
<dbReference type="InterPro" id="IPR012417">
    <property type="entry name" value="CaM-bd_dom_pln"/>
</dbReference>
<evidence type="ECO:0000256" key="1">
    <source>
        <dbReference type="SAM" id="MobiDB-lite"/>
    </source>
</evidence>
<dbReference type="AlphaFoldDB" id="A0A8J6BTT4"/>
<accession>A0A8J6BTT4</accession>
<dbReference type="SMART" id="SM01054">
    <property type="entry name" value="CaM_binding"/>
    <property type="match status" value="1"/>
</dbReference>
<evidence type="ECO:0000313" key="3">
    <source>
        <dbReference type="EMBL" id="KAG8093221.1"/>
    </source>
</evidence>
<proteinExistence type="predicted"/>
<dbReference type="Pfam" id="PF07839">
    <property type="entry name" value="CaM_binding"/>
    <property type="match status" value="1"/>
</dbReference>
<dbReference type="Proteomes" id="UP000729402">
    <property type="component" value="Unassembled WGS sequence"/>
</dbReference>
<name>A0A8J6BTT4_ZIZPA</name>
<sequence>MEEAGSSEGRRSRRSGDAKANAAVPGYLRPSAGSCHHVCKYGGTHTFEEREACKVAQARPRRQQQTAPPAPAPEPPLAKLRLGSSRRRVGDLIKPEKAGKPAAAIADAGKKDAGGRGAVVWKDIVAYESSSRLEKVAIAGDVKKKDVTKGTKKSSHGKTKIVNEQTDDLITPNKKQPDGSLKKKKLIGSAGPKLTGKLWSPEPRAGEVATPPPAKKMIKSRRSVTPTKPKKNLIEIQEKDRNEEIVQGDEAVAASDIKQEKSHHPVTQEEKSSRAAMAPAHRRAKSMSITGSKSVRFPFTRQVSRSSATFKVVRSKSSRALAAAAAAPPEEEHENPAPATRFRLFRKGDAGSSSRGGGIQLRIKSLRRRGSISSSSTAAAAGFVVPAVALRHQKTLEKKKSRRLYNSVIEETAGKLVKARKSRVKALVGAFESIISKIAK</sequence>